<reference evidence="2" key="3">
    <citation type="submission" date="2013-11" db="EMBL/GenBank/DDBJ databases">
        <title>The Genome Sequence of Phytophthora parasitica CJ05E6.</title>
        <authorList>
            <consortium name="The Broad Institute Genomics Platform"/>
            <person name="Russ C."/>
            <person name="Tyler B."/>
            <person name="Panabieres F."/>
            <person name="Shan W."/>
            <person name="Tripathy S."/>
            <person name="Grunwald N."/>
            <person name="Machado M."/>
            <person name="Johnson C.S."/>
            <person name="Arredondo F."/>
            <person name="Hong C."/>
            <person name="Coffey M."/>
            <person name="Young S.K."/>
            <person name="Zeng Q."/>
            <person name="Gargeya S."/>
            <person name="Fitzgerald M."/>
            <person name="Abouelleil A."/>
            <person name="Alvarado L."/>
            <person name="Chapman S.B."/>
            <person name="Gainer-Dewar J."/>
            <person name="Goldberg J."/>
            <person name="Griggs A."/>
            <person name="Gujja S."/>
            <person name="Hansen M."/>
            <person name="Howarth C."/>
            <person name="Imamovic A."/>
            <person name="Ireland A."/>
            <person name="Larimer J."/>
            <person name="McCowan C."/>
            <person name="Murphy C."/>
            <person name="Pearson M."/>
            <person name="Poon T.W."/>
            <person name="Priest M."/>
            <person name="Roberts A."/>
            <person name="Saif S."/>
            <person name="Shea T."/>
            <person name="Sykes S."/>
            <person name="Wortman J."/>
            <person name="Nusbaum C."/>
            <person name="Birren B."/>
        </authorList>
    </citation>
    <scope>NUCLEOTIDE SEQUENCE [LARGE SCALE GENOMIC DNA]</scope>
    <source>
        <strain evidence="2">CJ05E6</strain>
    </source>
</reference>
<reference evidence="3" key="1">
    <citation type="submission" date="2013-11" db="EMBL/GenBank/DDBJ databases">
        <title>The Genome Sequence of Phytophthora parasitica CHvinca01.</title>
        <authorList>
            <consortium name="The Broad Institute Genomics Platform"/>
            <person name="Russ C."/>
            <person name="Tyler B."/>
            <person name="Panabieres F."/>
            <person name="Shan W."/>
            <person name="Tripathy S."/>
            <person name="Grunwald N."/>
            <person name="Machado M."/>
            <person name="Johnson C.S."/>
            <person name="Arredondo F."/>
            <person name="Hong C."/>
            <person name="Coffey M."/>
            <person name="Young S.K."/>
            <person name="Zeng Q."/>
            <person name="Gargeya S."/>
            <person name="Fitzgerald M."/>
            <person name="Abouelleil A."/>
            <person name="Alvarado L."/>
            <person name="Chapman S.B."/>
            <person name="Gainer-Dewar J."/>
            <person name="Goldberg J."/>
            <person name="Griggs A."/>
            <person name="Gujja S."/>
            <person name="Hansen M."/>
            <person name="Howarth C."/>
            <person name="Imamovic A."/>
            <person name="Ireland A."/>
            <person name="Larimer J."/>
            <person name="McCowan C."/>
            <person name="Murphy C."/>
            <person name="Pearson M."/>
            <person name="Poon T.W."/>
            <person name="Priest M."/>
            <person name="Roberts A."/>
            <person name="Saif S."/>
            <person name="Shea T."/>
            <person name="Sykes S."/>
            <person name="Wortman J."/>
            <person name="Nusbaum C."/>
            <person name="Birren B."/>
        </authorList>
    </citation>
    <scope>NUCLEOTIDE SEQUENCE [LARGE SCALE GENOMIC DNA]</scope>
    <source>
        <strain evidence="3">CHvinca01</strain>
    </source>
</reference>
<dbReference type="Proteomes" id="UP000053864">
    <property type="component" value="Unassembled WGS sequence"/>
</dbReference>
<protein>
    <submittedName>
        <fullName evidence="2">Uncharacterized protein</fullName>
    </submittedName>
</protein>
<evidence type="ECO:0000313" key="1">
    <source>
        <dbReference type="EMBL" id="ETK83914.1"/>
    </source>
</evidence>
<dbReference type="Proteomes" id="UP000054423">
    <property type="component" value="Unassembled WGS sequence"/>
</dbReference>
<evidence type="ECO:0000313" key="2">
    <source>
        <dbReference type="EMBL" id="ETL37328.1"/>
    </source>
</evidence>
<evidence type="ECO:0000313" key="3">
    <source>
        <dbReference type="EMBL" id="ETL90489.1"/>
    </source>
</evidence>
<dbReference type="EMBL" id="KI686937">
    <property type="protein sequence ID" value="ETK83914.1"/>
    <property type="molecule type" value="Genomic_DNA"/>
</dbReference>
<dbReference type="Proteomes" id="UP000053236">
    <property type="component" value="Unassembled WGS sequence"/>
</dbReference>
<dbReference type="EMBL" id="KI673611">
    <property type="protein sequence ID" value="ETL37328.1"/>
    <property type="molecule type" value="Genomic_DNA"/>
</dbReference>
<dbReference type="AlphaFoldDB" id="W2IVA6"/>
<organism evidence="2">
    <name type="scientific">Phytophthora nicotianae</name>
    <name type="common">Potato buckeye rot agent</name>
    <name type="synonym">Phytophthora parasitica</name>
    <dbReference type="NCBI Taxonomy" id="4792"/>
    <lineage>
        <taxon>Eukaryota</taxon>
        <taxon>Sar</taxon>
        <taxon>Stramenopiles</taxon>
        <taxon>Oomycota</taxon>
        <taxon>Peronosporomycetes</taxon>
        <taxon>Peronosporales</taxon>
        <taxon>Peronosporaceae</taxon>
        <taxon>Phytophthora</taxon>
    </lineage>
</organism>
<gene>
    <name evidence="1" type="ORF">L915_11028</name>
    <name evidence="2" type="ORF">L916_10927</name>
    <name evidence="3" type="ORF">L917_10834</name>
</gene>
<dbReference type="EMBL" id="KI680335">
    <property type="protein sequence ID" value="ETL90489.1"/>
    <property type="molecule type" value="Genomic_DNA"/>
</dbReference>
<sequence length="32" mass="3532">MGRVKATNMTLQLAAPLQHARRGSSIILKRRG</sequence>
<name>W2IVA6_PHYNI</name>
<reference evidence="1" key="2">
    <citation type="submission" date="2013-11" db="EMBL/GenBank/DDBJ databases">
        <title>The Genome Sequence of Phytophthora parasitica CJ02B3.</title>
        <authorList>
            <consortium name="The Broad Institute Genomics Platform"/>
            <person name="Russ C."/>
            <person name="Tyler B."/>
            <person name="Panabieres F."/>
            <person name="Shan W."/>
            <person name="Tripathy S."/>
            <person name="Grunwald N."/>
            <person name="Machado M."/>
            <person name="Johnson C.S."/>
            <person name="Arredondo F."/>
            <person name="Hong C."/>
            <person name="Coffey M."/>
            <person name="Young S.K."/>
            <person name="Zeng Q."/>
            <person name="Gargeya S."/>
            <person name="Fitzgerald M."/>
            <person name="Abouelleil A."/>
            <person name="Alvarado L."/>
            <person name="Chapman S.B."/>
            <person name="Gainer-Dewar J."/>
            <person name="Goldberg J."/>
            <person name="Griggs A."/>
            <person name="Gujja S."/>
            <person name="Hansen M."/>
            <person name="Howarth C."/>
            <person name="Imamovic A."/>
            <person name="Ireland A."/>
            <person name="Larimer J."/>
            <person name="McCowan C."/>
            <person name="Murphy C."/>
            <person name="Pearson M."/>
            <person name="Poon T.W."/>
            <person name="Priest M."/>
            <person name="Roberts A."/>
            <person name="Saif S."/>
            <person name="Shea T."/>
            <person name="Sykes S."/>
            <person name="Wortman J."/>
            <person name="Nusbaum C."/>
            <person name="Birren B."/>
        </authorList>
    </citation>
    <scope>NUCLEOTIDE SEQUENCE [LARGE SCALE GENOMIC DNA]</scope>
    <source>
        <strain evidence="1">CJ02B3</strain>
    </source>
</reference>
<accession>W2IVA6</accession>
<proteinExistence type="predicted"/>